<keyword evidence="12" id="KW-1133">Transmembrane helix</keyword>
<dbReference type="SUPFAM" id="SSF81321">
    <property type="entry name" value="Family A G protein-coupled receptor-like"/>
    <property type="match status" value="1"/>
</dbReference>
<dbReference type="FunFam" id="1.20.140.30:FF:000001">
    <property type="entry name" value="MOB kinase activator 1A"/>
    <property type="match status" value="1"/>
</dbReference>
<evidence type="ECO:0000256" key="5">
    <source>
        <dbReference type="ARBA" id="ARBA00022833"/>
    </source>
</evidence>
<sequence>LIFLESLLKSISKMPNNDALLPAVEQQLDKLPPSDEDSDDDLSSTSTEDQGPPPMIQIAEKSADIGALKSTFLLTDSRNEAKQPPEKQIPVEGLGKENLVNITSTFENFKDTKAIEKAERTPLTLVDKERYSQYKQKFENIEEELKEKKLEKQILKEDIKGAGKDTLNQTKDLFERLKDAPSQDAAAGVEKKLDITLSADDKKRIKETFFESKEKDEPHECSICGQVVYPMEKLQLEKKIFHKSCFKCWKCKKTLNVQNYNSHEGRLYCKIHMMQLFHPEAAITDAAAEDEQQDVNATDSDEESDYAIVRRPKALDPSVVKSSLKTADDLGAIPSLSNRRSMLEQSQEGRVERKSQIDVDLTQAGKVKDKLSRFVDGQDMEVDTPKREQIVLEVGAKEIKSKWESAAMEKAQMPSLADRSEELDALKNNSVKVKERFKERKASDFEERERQSQVEADLDTTFSREAREQFLKGFQETSNSTTAVSKQPIDDIKFAELENVKKKFENVQTKPVERTELVDAKCAEMGNIKAAFEQNAVQQDEQDRQMLKQMQIESEFKRFKKEKRRLEEKERRMSDERAQTEVKTVPYEDPTDVRQCAELSSIKQRFEQGTAFQADQDAAPKARPDLDLEIKVASKAREKFKKLDEEAPTIVQQPTAVGVVKESKWTKETAPVPEPINRRKPEDDGDEADSNQPEDFEVKHLLDKFKQIGQTADADAQRPKGPKPKRVITPPPEGYKAEVESVGKERPADVVVADTGKQQEQPLVKADAKQLREKFERNTAAAGHLDEEAAEEKRRELEEEFRRIKAEKEMAKNQITKDRDDDDDDGGDGNTAENKEDLAIAAEHAHKMRARWEKIQKKEAKKAQKGAMPRKNVKKIFSTDDNSIASVRSCPVCMKTVYLAERIECDGLSYHKPCFRCKYCHINLRLETFVNGPDEIMSSDGRVEWSQTMATDSFSQGCHTARAVVGYAATLSTLVYVFLFCKYASLRTKLNWAVCNLITSNGLLALAMAIFSTLKAVDEHFLHDYCGCIVFTWVLVFLSFAPSWSVALMASTRAIHYSNLASLERRISLPILVAVRLFTASADAIVTSVIVSQKESIALATRCTYQLMLDTSPVYMIYTLVIILALITAGLLAIISRISYRRKLLASLPANGTVGQGSASALLKADMPSNLFAQPGLVTLGLALAALFTLPRVAFFVDDKYFWQISTVCPVLIALLLPAIFIYHTDEFRSRLSELLFQNSHFHNNNNNNNNNSNNNNNVNNHHANIAFINEIMPPSDEEMEYMDEQYDFEYSDDSYNEHDFDLENQYYNSKAMKSSDPKAAFESFEKVLEMEREKGEWGFKSLKQMVKISYSMGMWEQMMDCYMKLLTYIRGAVSRNYSEKSITNLLEFMSSSSKKDLLEKVYEATLNALKELRNERLWFKTNIRLAKLFLDRKDFERTSEVIKELRMSCKTEDNNLDENKKGTQLLEIYALEIQMYTEQKNNAQLKELYEQSLRIKSGIPHPLTMGIIRECGGKMHLREGEFQLAHQDFFEAFKSYDESGNARRIRCLKYVVLANMLVQSNINPFDSQETKAYQNDPEILAMTKLVRAYQDQDVVEFQKIIEEDHAYIMTDEFICERLQDLLRNVRTKVLIQTIKPYTQIRLKQVADTLRMEEADVVELLAKCILDKEFQGKLDCKNGLLVIEKENTADSAYCRAIDSLLDSLCNFSALHFNCFAGTTMSFALFDFLNAYKDRTFRPKKRFVPGSVRYKLHKYAQASLHSGLDFRDAVQLPPNEDVNDWIAVHVVDFFNRINLLYGTISEYCNENTCPFMSGGQKYEYLWQDDDQYKKPTRLPAPVYISLLMDWIEDKINDQNCFPVDPSVPFPSNFRKLCSKILTRLFRVFVHVYIHHFERLIQIGGEAHVNTCYKHFYYFVTEYRLVSQKELDALKDLTRKLIPLKSVNDFSVVCFCLRCDFIVQLLKLSVFMVSIQTCSFSIYLFSEIINCLYYLIVGQKNYNYF</sequence>
<evidence type="ECO:0000256" key="2">
    <source>
        <dbReference type="ARBA" id="ARBA00004496"/>
    </source>
</evidence>
<dbReference type="Gene3D" id="1.20.1070.10">
    <property type="entry name" value="Rhodopsin 7-helix transmembrane proteins"/>
    <property type="match status" value="1"/>
</dbReference>
<dbReference type="Gene3D" id="1.25.40.570">
    <property type="match status" value="1"/>
</dbReference>
<dbReference type="InterPro" id="IPR050871">
    <property type="entry name" value="26S_Proteasome/COP9_Components"/>
</dbReference>
<dbReference type="InterPro" id="IPR036703">
    <property type="entry name" value="MOB_kinase_act_sf"/>
</dbReference>
<dbReference type="GO" id="GO:0005634">
    <property type="term" value="C:nucleus"/>
    <property type="evidence" value="ECO:0007669"/>
    <property type="project" value="UniProtKB-SubCell"/>
</dbReference>
<dbReference type="PROSITE" id="PS50023">
    <property type="entry name" value="LIM_DOMAIN_2"/>
    <property type="match status" value="2"/>
</dbReference>
<accession>A0A0V1E1B5</accession>
<keyword evidence="4 8" id="KW-0479">Metal-binding</keyword>
<keyword evidence="12" id="KW-0812">Transmembrane</keyword>
<dbReference type="Pfam" id="PF01399">
    <property type="entry name" value="PCI"/>
    <property type="match status" value="1"/>
</dbReference>
<dbReference type="SMART" id="SM00088">
    <property type="entry name" value="PINT"/>
    <property type="match status" value="1"/>
</dbReference>
<dbReference type="InterPro" id="IPR005301">
    <property type="entry name" value="MOB_kinase_act_fam"/>
</dbReference>
<dbReference type="SUPFAM" id="SSF57716">
    <property type="entry name" value="Glucocorticoid receptor-like (DNA-binding domain)"/>
    <property type="match status" value="3"/>
</dbReference>
<feature type="compositionally biased region" description="Basic and acidic residues" evidence="11">
    <location>
        <begin position="766"/>
        <end position="777"/>
    </location>
</feature>
<dbReference type="SUPFAM" id="SSF48452">
    <property type="entry name" value="TPR-like"/>
    <property type="match status" value="1"/>
</dbReference>
<dbReference type="GO" id="GO:0005737">
    <property type="term" value="C:cytoplasm"/>
    <property type="evidence" value="ECO:0007669"/>
    <property type="project" value="UniProtKB-SubCell"/>
</dbReference>
<evidence type="ECO:0000256" key="3">
    <source>
        <dbReference type="ARBA" id="ARBA00022490"/>
    </source>
</evidence>
<dbReference type="InterPro" id="IPR011990">
    <property type="entry name" value="TPR-like_helical_dom_sf"/>
</dbReference>
<reference evidence="15 16" key="1">
    <citation type="submission" date="2015-01" db="EMBL/GenBank/DDBJ databases">
        <title>Evolution of Trichinella species and genotypes.</title>
        <authorList>
            <person name="Korhonen P.K."/>
            <person name="Edoardo P."/>
            <person name="Giuseppe L.R."/>
            <person name="Gasser R.B."/>
        </authorList>
    </citation>
    <scope>NUCLEOTIDE SEQUENCE [LARGE SCALE GENOMIC DNA]</scope>
    <source>
        <strain evidence="15">ISS13</strain>
    </source>
</reference>
<dbReference type="Proteomes" id="UP000054632">
    <property type="component" value="Unassembled WGS sequence"/>
</dbReference>
<name>A0A0V1E1B5_TRIPS</name>
<feature type="compositionally biased region" description="Basic and acidic residues" evidence="11">
    <location>
        <begin position="564"/>
        <end position="580"/>
    </location>
</feature>
<dbReference type="FunFam" id="1.25.40.570:FF:000006">
    <property type="entry name" value="COP9 signalosome complex subunit 2"/>
    <property type="match status" value="1"/>
</dbReference>
<evidence type="ECO:0000256" key="9">
    <source>
        <dbReference type="PROSITE-ProRule" id="PRU00125"/>
    </source>
</evidence>
<feature type="non-terminal residue" evidence="15">
    <location>
        <position position="1"/>
    </location>
</feature>
<evidence type="ECO:0000313" key="16">
    <source>
        <dbReference type="Proteomes" id="UP000054632"/>
    </source>
</evidence>
<comment type="subcellular location">
    <subcellularLocation>
        <location evidence="2">Cytoplasm</location>
    </subcellularLocation>
    <subcellularLocation>
        <location evidence="1">Nucleus</location>
    </subcellularLocation>
</comment>
<evidence type="ECO:0000313" key="15">
    <source>
        <dbReference type="EMBL" id="KRY67400.1"/>
    </source>
</evidence>
<dbReference type="CDD" id="cd00637">
    <property type="entry name" value="7tm_classA_rhodopsin-like"/>
    <property type="match status" value="1"/>
</dbReference>
<comment type="caution">
    <text evidence="15">The sequence shown here is derived from an EMBL/GenBank/DDBJ whole genome shotgun (WGS) entry which is preliminary data.</text>
</comment>
<feature type="binding site" evidence="8">
    <location>
        <position position="1885"/>
    </location>
    <ligand>
        <name>Zn(2+)</name>
        <dbReference type="ChEBI" id="CHEBI:29105"/>
    </ligand>
</feature>
<feature type="compositionally biased region" description="Acidic residues" evidence="11">
    <location>
        <begin position="683"/>
        <end position="695"/>
    </location>
</feature>
<feature type="compositionally biased region" description="Basic and acidic residues" evidence="11">
    <location>
        <begin position="696"/>
        <end position="706"/>
    </location>
</feature>
<feature type="region of interest" description="Disordered" evidence="11">
    <location>
        <begin position="27"/>
        <end position="55"/>
    </location>
</feature>
<evidence type="ECO:0000256" key="11">
    <source>
        <dbReference type="SAM" id="MobiDB-lite"/>
    </source>
</evidence>
<dbReference type="GO" id="GO:0046872">
    <property type="term" value="F:metal ion binding"/>
    <property type="evidence" value="ECO:0007669"/>
    <property type="project" value="UniProtKB-KW"/>
</dbReference>
<dbReference type="SUPFAM" id="SSF46785">
    <property type="entry name" value="Winged helix' DNA-binding domain"/>
    <property type="match status" value="1"/>
</dbReference>
<keyword evidence="5 8" id="KW-0862">Zinc</keyword>
<evidence type="ECO:0000259" key="13">
    <source>
        <dbReference type="PROSITE" id="PS50023"/>
    </source>
</evidence>
<evidence type="ECO:0000256" key="8">
    <source>
        <dbReference type="PIRSR" id="PIRSR605301-1"/>
    </source>
</evidence>
<dbReference type="PANTHER" id="PTHR10678">
    <property type="entry name" value="26S PROTEASOME NON-ATPASE REGULATORY SUBUNIT 11/COP9 SIGNALOSOME COMPLEX SUBUNIT 2"/>
    <property type="match status" value="1"/>
</dbReference>
<dbReference type="SMART" id="SM01388">
    <property type="entry name" value="Mob1_phocein"/>
    <property type="match status" value="1"/>
</dbReference>
<keyword evidence="6 9" id="KW-0440">LIM domain</keyword>
<feature type="coiled-coil region" evidence="10">
    <location>
        <begin position="131"/>
        <end position="158"/>
    </location>
</feature>
<feature type="domain" description="LIM zinc-binding" evidence="13">
    <location>
        <begin position="219"/>
        <end position="279"/>
    </location>
</feature>
<dbReference type="Gene3D" id="1.20.140.30">
    <property type="entry name" value="MOB kinase activator"/>
    <property type="match status" value="1"/>
</dbReference>
<feature type="region of interest" description="Disordered" evidence="11">
    <location>
        <begin position="561"/>
        <end position="589"/>
    </location>
</feature>
<feature type="domain" description="PCI" evidence="14">
    <location>
        <begin position="1526"/>
        <end position="1688"/>
    </location>
</feature>
<feature type="binding site" evidence="8">
    <location>
        <position position="1808"/>
    </location>
    <ligand>
        <name>Zn(2+)</name>
        <dbReference type="ChEBI" id="CHEBI:29105"/>
    </ligand>
</feature>
<dbReference type="PROSITE" id="PS00478">
    <property type="entry name" value="LIM_DOMAIN_1"/>
    <property type="match status" value="2"/>
</dbReference>
<feature type="compositionally biased region" description="Basic and acidic residues" evidence="11">
    <location>
        <begin position="735"/>
        <end position="748"/>
    </location>
</feature>
<dbReference type="Pfam" id="PF03637">
    <property type="entry name" value="Mob1_phocein"/>
    <property type="match status" value="1"/>
</dbReference>
<keyword evidence="7" id="KW-0539">Nucleus</keyword>
<keyword evidence="10" id="KW-0175">Coiled coil</keyword>
<feature type="transmembrane region" description="Helical" evidence="12">
    <location>
        <begin position="1201"/>
        <end position="1223"/>
    </location>
</feature>
<organism evidence="15 16">
    <name type="scientific">Trichinella pseudospiralis</name>
    <name type="common">Parasitic roundworm</name>
    <dbReference type="NCBI Taxonomy" id="6337"/>
    <lineage>
        <taxon>Eukaryota</taxon>
        <taxon>Metazoa</taxon>
        <taxon>Ecdysozoa</taxon>
        <taxon>Nematoda</taxon>
        <taxon>Enoplea</taxon>
        <taxon>Dorylaimia</taxon>
        <taxon>Trichinellida</taxon>
        <taxon>Trichinellidae</taxon>
        <taxon>Trichinella</taxon>
    </lineage>
</organism>
<feature type="domain" description="LIM zinc-binding" evidence="13">
    <location>
        <begin position="888"/>
        <end position="951"/>
    </location>
</feature>
<feature type="transmembrane region" description="Helical" evidence="12">
    <location>
        <begin position="993"/>
        <end position="1017"/>
    </location>
</feature>
<feature type="region of interest" description="Disordered" evidence="11">
    <location>
        <begin position="660"/>
        <end position="837"/>
    </location>
</feature>
<evidence type="ECO:0000256" key="12">
    <source>
        <dbReference type="SAM" id="Phobius"/>
    </source>
</evidence>
<dbReference type="Gene3D" id="2.10.110.10">
    <property type="entry name" value="Cysteine Rich Protein"/>
    <property type="match status" value="2"/>
</dbReference>
<dbReference type="EMBL" id="JYDR01000138">
    <property type="protein sequence ID" value="KRY67400.1"/>
    <property type="molecule type" value="Genomic_DNA"/>
</dbReference>
<dbReference type="SMART" id="SM00753">
    <property type="entry name" value="PAM"/>
    <property type="match status" value="1"/>
</dbReference>
<dbReference type="InterPro" id="IPR001781">
    <property type="entry name" value="Znf_LIM"/>
</dbReference>
<feature type="transmembrane region" description="Helical" evidence="12">
    <location>
        <begin position="1962"/>
        <end position="1990"/>
    </location>
</feature>
<feature type="transmembrane region" description="Helical" evidence="12">
    <location>
        <begin position="1115"/>
        <end position="1135"/>
    </location>
</feature>
<dbReference type="Pfam" id="PF00412">
    <property type="entry name" value="LIM"/>
    <property type="match status" value="1"/>
</dbReference>
<keyword evidence="12" id="KW-0472">Membrane</keyword>
<feature type="transmembrane region" description="Helical" evidence="12">
    <location>
        <begin position="1029"/>
        <end position="1050"/>
    </location>
</feature>
<dbReference type="SMART" id="SM00132">
    <property type="entry name" value="LIM"/>
    <property type="match status" value="2"/>
</dbReference>
<dbReference type="InterPro" id="IPR036390">
    <property type="entry name" value="WH_DNA-bd_sf"/>
</dbReference>
<feature type="transmembrane region" description="Helical" evidence="12">
    <location>
        <begin position="1177"/>
        <end position="1195"/>
    </location>
</feature>
<feature type="binding site" evidence="8">
    <location>
        <position position="1890"/>
    </location>
    <ligand>
        <name>Zn(2+)</name>
        <dbReference type="ChEBI" id="CHEBI:29105"/>
    </ligand>
</feature>
<evidence type="ECO:0000256" key="4">
    <source>
        <dbReference type="ARBA" id="ARBA00022723"/>
    </source>
</evidence>
<evidence type="ECO:0000256" key="1">
    <source>
        <dbReference type="ARBA" id="ARBA00004123"/>
    </source>
</evidence>
<dbReference type="PROSITE" id="PS50250">
    <property type="entry name" value="PCI"/>
    <property type="match status" value="1"/>
</dbReference>
<dbReference type="CDD" id="cd09358">
    <property type="entry name" value="LIM_Mical_like"/>
    <property type="match status" value="1"/>
</dbReference>
<gene>
    <name evidence="15" type="primary">csn2</name>
    <name evidence="15" type="ORF">T4A_8438</name>
</gene>
<evidence type="ECO:0000256" key="10">
    <source>
        <dbReference type="SAM" id="Coils"/>
    </source>
</evidence>
<dbReference type="SUPFAM" id="SSF101152">
    <property type="entry name" value="Mob1/phocein"/>
    <property type="match status" value="1"/>
</dbReference>
<keyword evidence="3" id="KW-0963">Cytoplasm</keyword>
<feature type="transmembrane region" description="Helical" evidence="12">
    <location>
        <begin position="964"/>
        <end position="981"/>
    </location>
</feature>
<evidence type="ECO:0000259" key="14">
    <source>
        <dbReference type="PROSITE" id="PS50250"/>
    </source>
</evidence>
<evidence type="ECO:0000256" key="7">
    <source>
        <dbReference type="ARBA" id="ARBA00023242"/>
    </source>
</evidence>
<evidence type="ECO:0000256" key="6">
    <source>
        <dbReference type="ARBA" id="ARBA00023038"/>
    </source>
</evidence>
<proteinExistence type="predicted"/>
<feature type="compositionally biased region" description="Basic and acidic residues" evidence="11">
    <location>
        <begin position="784"/>
        <end position="819"/>
    </location>
</feature>
<dbReference type="InterPro" id="IPR000717">
    <property type="entry name" value="PCI_dom"/>
</dbReference>
<feature type="binding site" evidence="8">
    <location>
        <position position="1803"/>
    </location>
    <ligand>
        <name>Zn(2+)</name>
        <dbReference type="ChEBI" id="CHEBI:29105"/>
    </ligand>
</feature>
<protein>
    <submittedName>
        <fullName evidence="15">COP9 signalosome complex subunit</fullName>
    </submittedName>
</protein>